<dbReference type="InterPro" id="IPR036188">
    <property type="entry name" value="FAD/NAD-bd_sf"/>
</dbReference>
<dbReference type="Proteomes" id="UP001198901">
    <property type="component" value="Unassembled WGS sequence"/>
</dbReference>
<evidence type="ECO:0000313" key="7">
    <source>
        <dbReference type="Proteomes" id="UP001198901"/>
    </source>
</evidence>
<keyword evidence="3" id="KW-0285">Flavoprotein</keyword>
<dbReference type="PANTHER" id="PTHR43429:SF3">
    <property type="entry name" value="NITRITE REDUCTASE [NAD(P)H]"/>
    <property type="match status" value="1"/>
</dbReference>
<evidence type="ECO:0000256" key="4">
    <source>
        <dbReference type="ARBA" id="ARBA00022827"/>
    </source>
</evidence>
<dbReference type="PANTHER" id="PTHR43429">
    <property type="entry name" value="PYRIDINE NUCLEOTIDE-DISULFIDE OXIDOREDUCTASE DOMAIN-CONTAINING"/>
    <property type="match status" value="1"/>
</dbReference>
<organism evidence="6 7">
    <name type="scientific">Winogradskyella alexanderae</name>
    <dbReference type="NCBI Taxonomy" id="2877123"/>
    <lineage>
        <taxon>Bacteria</taxon>
        <taxon>Pseudomonadati</taxon>
        <taxon>Bacteroidota</taxon>
        <taxon>Flavobacteriia</taxon>
        <taxon>Flavobacteriales</taxon>
        <taxon>Flavobacteriaceae</taxon>
        <taxon>Winogradskyella</taxon>
    </lineage>
</organism>
<keyword evidence="4" id="KW-0274">FAD</keyword>
<reference evidence="7" key="1">
    <citation type="submission" date="2023-07" db="EMBL/GenBank/DDBJ databases">
        <authorList>
            <person name="Yue Y."/>
        </authorList>
    </citation>
    <scope>NUCLEOTIDE SEQUENCE [LARGE SCALE GENOMIC DNA]</scope>
    <source>
        <strain evidence="7">D23</strain>
    </source>
</reference>
<dbReference type="InterPro" id="IPR050260">
    <property type="entry name" value="FAD-bd_OxRdtase"/>
</dbReference>
<evidence type="ECO:0000256" key="1">
    <source>
        <dbReference type="ARBA" id="ARBA00001974"/>
    </source>
</evidence>
<gene>
    <name evidence="6" type="ORF">LBU54_08095</name>
</gene>
<feature type="domain" description="FAD/NAD(P)-binding" evidence="5">
    <location>
        <begin position="3"/>
        <end position="285"/>
    </location>
</feature>
<sequence>MEHIVIIGNGISGVTLARHIRKLSDKKITLISGETKYFFSRTALMYVYMGHMKFEHTQPYENWFWKKNRIELKLGYVKSVQTKSKTLHFNSGETLQYDKLVIATGSKPNKFGWPGQDLDGVMGMYHKQDLENLEIYAPNNETCKRAVIVGGGLIGIELAEMLNSRSIPVTFLVRESSFWNGVLPEGESAMINRHIINHHIDLRLSTNLREINADENGKVKSVIIHETGEELACDVVGLTAGVSPNIDFLQNSEIETGRGVKVNRYLETNIKDVYAIGDCAEQHEAIGNRRPIEAVWYTGRMMGETLAQTLCGNRIKYNPGHWFNSAKFMDIEYQTYGWVHGSKGRPEYETHFHWKHKDDTKCVTIAFNKNTNEFLGINTFGIRMRHETFDKWLTEKRDVDYVINHLSEANFDPEFYATFEEQILKAYYHQLQTAI</sequence>
<evidence type="ECO:0000259" key="5">
    <source>
        <dbReference type="Pfam" id="PF07992"/>
    </source>
</evidence>
<accession>A0ABS7XRB3</accession>
<keyword evidence="7" id="KW-1185">Reference proteome</keyword>
<evidence type="ECO:0000313" key="6">
    <source>
        <dbReference type="EMBL" id="MCA0132543.1"/>
    </source>
</evidence>
<evidence type="ECO:0000256" key="3">
    <source>
        <dbReference type="ARBA" id="ARBA00022630"/>
    </source>
</evidence>
<name>A0ABS7XRB3_9FLAO</name>
<dbReference type="EMBL" id="JAIUJR010000004">
    <property type="protein sequence ID" value="MCA0132543.1"/>
    <property type="molecule type" value="Genomic_DNA"/>
</dbReference>
<dbReference type="InterPro" id="IPR023753">
    <property type="entry name" value="FAD/NAD-binding_dom"/>
</dbReference>
<comment type="cofactor">
    <cofactor evidence="1">
        <name>FAD</name>
        <dbReference type="ChEBI" id="CHEBI:57692"/>
    </cofactor>
</comment>
<comment type="caution">
    <text evidence="6">The sequence shown here is derived from an EMBL/GenBank/DDBJ whole genome shotgun (WGS) entry which is preliminary data.</text>
</comment>
<dbReference type="PRINTS" id="PR00411">
    <property type="entry name" value="PNDRDTASEI"/>
</dbReference>
<dbReference type="PRINTS" id="PR00368">
    <property type="entry name" value="FADPNR"/>
</dbReference>
<dbReference type="SUPFAM" id="SSF51905">
    <property type="entry name" value="FAD/NAD(P)-binding domain"/>
    <property type="match status" value="1"/>
</dbReference>
<protein>
    <submittedName>
        <fullName evidence="6">NAD(P)/FAD-dependent oxidoreductase</fullName>
    </submittedName>
</protein>
<evidence type="ECO:0000256" key="2">
    <source>
        <dbReference type="ARBA" id="ARBA00006442"/>
    </source>
</evidence>
<proteinExistence type="inferred from homology"/>
<dbReference type="Gene3D" id="3.50.50.60">
    <property type="entry name" value="FAD/NAD(P)-binding domain"/>
    <property type="match status" value="2"/>
</dbReference>
<comment type="similarity">
    <text evidence="2">Belongs to the FAD-dependent oxidoreductase family.</text>
</comment>
<dbReference type="Pfam" id="PF07992">
    <property type="entry name" value="Pyr_redox_2"/>
    <property type="match status" value="1"/>
</dbReference>
<dbReference type="RefSeq" id="WP_224528266.1">
    <property type="nucleotide sequence ID" value="NZ_JAIUJR010000004.1"/>
</dbReference>